<protein>
    <submittedName>
        <fullName evidence="1">Unannotated protein</fullName>
    </submittedName>
</protein>
<sequence>MMTVATAAEESTASLGVDACTMILMSAVPGSFVTVRLRRNATVVIEAFAAASAITPSSSGIRDA</sequence>
<gene>
    <name evidence="1" type="ORF">UFOPK3752_02180</name>
</gene>
<reference evidence="1" key="1">
    <citation type="submission" date="2020-05" db="EMBL/GenBank/DDBJ databases">
        <authorList>
            <person name="Chiriac C."/>
            <person name="Salcher M."/>
            <person name="Ghai R."/>
            <person name="Kavagutti S V."/>
        </authorList>
    </citation>
    <scope>NUCLEOTIDE SEQUENCE</scope>
</reference>
<evidence type="ECO:0000313" key="1">
    <source>
        <dbReference type="EMBL" id="CAB4959463.1"/>
    </source>
</evidence>
<dbReference type="EMBL" id="CAFBND010000141">
    <property type="protein sequence ID" value="CAB4959463.1"/>
    <property type="molecule type" value="Genomic_DNA"/>
</dbReference>
<accession>A0A6J7KXB5</accession>
<name>A0A6J7KXB5_9ZZZZ</name>
<proteinExistence type="predicted"/>
<organism evidence="1">
    <name type="scientific">freshwater metagenome</name>
    <dbReference type="NCBI Taxonomy" id="449393"/>
    <lineage>
        <taxon>unclassified sequences</taxon>
        <taxon>metagenomes</taxon>
        <taxon>ecological metagenomes</taxon>
    </lineage>
</organism>
<dbReference type="AlphaFoldDB" id="A0A6J7KXB5"/>